<evidence type="ECO:0000313" key="2">
    <source>
        <dbReference type="Proteomes" id="UP000308600"/>
    </source>
</evidence>
<accession>A0ACD3A876</accession>
<organism evidence="1 2">
    <name type="scientific">Pluteus cervinus</name>
    <dbReference type="NCBI Taxonomy" id="181527"/>
    <lineage>
        <taxon>Eukaryota</taxon>
        <taxon>Fungi</taxon>
        <taxon>Dikarya</taxon>
        <taxon>Basidiomycota</taxon>
        <taxon>Agaricomycotina</taxon>
        <taxon>Agaricomycetes</taxon>
        <taxon>Agaricomycetidae</taxon>
        <taxon>Agaricales</taxon>
        <taxon>Pluteineae</taxon>
        <taxon>Pluteaceae</taxon>
        <taxon>Pluteus</taxon>
    </lineage>
</organism>
<name>A0ACD3A876_9AGAR</name>
<gene>
    <name evidence="1" type="ORF">BDN72DRAFT_849215</name>
</gene>
<protein>
    <submittedName>
        <fullName evidence="1">NAD(P)-binding protein</fullName>
    </submittedName>
</protein>
<evidence type="ECO:0000313" key="1">
    <source>
        <dbReference type="EMBL" id="TFK61903.1"/>
    </source>
</evidence>
<sequence>MTILITGGTGKTGAPLAQKIHDAGHSVLVASRSGSAPEHLKGVKFDWNDPSTFENPFNADPNIDKIYLICPPVSDRLTPMKPFIDLAVAKSVKRFVLLSATVTPPGGGFTGEVHDYLAGLEGVEYGVLRPSWFSENFKSLWLRGILNDNEIVTATQDGKLPFVAVADIVDAAFNLLTTPEIENPDLLVIGPDLLSYDQAAEILSAALGRKISHRKVTVAEATEIRKGYGLPAEIAGFLGHLDDTVAQGNEEKVVEENNKYVGKVRLADWVEENKAAWQKV</sequence>
<dbReference type="EMBL" id="ML208620">
    <property type="protein sequence ID" value="TFK61903.1"/>
    <property type="molecule type" value="Genomic_DNA"/>
</dbReference>
<keyword evidence="2" id="KW-1185">Reference proteome</keyword>
<dbReference type="Proteomes" id="UP000308600">
    <property type="component" value="Unassembled WGS sequence"/>
</dbReference>
<reference evidence="1 2" key="1">
    <citation type="journal article" date="2019" name="Nat. Ecol. Evol.">
        <title>Megaphylogeny resolves global patterns of mushroom evolution.</title>
        <authorList>
            <person name="Varga T."/>
            <person name="Krizsan K."/>
            <person name="Foldi C."/>
            <person name="Dima B."/>
            <person name="Sanchez-Garcia M."/>
            <person name="Sanchez-Ramirez S."/>
            <person name="Szollosi G.J."/>
            <person name="Szarkandi J.G."/>
            <person name="Papp V."/>
            <person name="Albert L."/>
            <person name="Andreopoulos W."/>
            <person name="Angelini C."/>
            <person name="Antonin V."/>
            <person name="Barry K.W."/>
            <person name="Bougher N.L."/>
            <person name="Buchanan P."/>
            <person name="Buyck B."/>
            <person name="Bense V."/>
            <person name="Catcheside P."/>
            <person name="Chovatia M."/>
            <person name="Cooper J."/>
            <person name="Damon W."/>
            <person name="Desjardin D."/>
            <person name="Finy P."/>
            <person name="Geml J."/>
            <person name="Haridas S."/>
            <person name="Hughes K."/>
            <person name="Justo A."/>
            <person name="Karasinski D."/>
            <person name="Kautmanova I."/>
            <person name="Kiss B."/>
            <person name="Kocsube S."/>
            <person name="Kotiranta H."/>
            <person name="LaButti K.M."/>
            <person name="Lechner B.E."/>
            <person name="Liimatainen K."/>
            <person name="Lipzen A."/>
            <person name="Lukacs Z."/>
            <person name="Mihaltcheva S."/>
            <person name="Morgado L.N."/>
            <person name="Niskanen T."/>
            <person name="Noordeloos M.E."/>
            <person name="Ohm R.A."/>
            <person name="Ortiz-Santana B."/>
            <person name="Ovrebo C."/>
            <person name="Racz N."/>
            <person name="Riley R."/>
            <person name="Savchenko A."/>
            <person name="Shiryaev A."/>
            <person name="Soop K."/>
            <person name="Spirin V."/>
            <person name="Szebenyi C."/>
            <person name="Tomsovsky M."/>
            <person name="Tulloss R.E."/>
            <person name="Uehling J."/>
            <person name="Grigoriev I.V."/>
            <person name="Vagvolgyi C."/>
            <person name="Papp T."/>
            <person name="Martin F.M."/>
            <person name="Miettinen O."/>
            <person name="Hibbett D.S."/>
            <person name="Nagy L.G."/>
        </authorList>
    </citation>
    <scope>NUCLEOTIDE SEQUENCE [LARGE SCALE GENOMIC DNA]</scope>
    <source>
        <strain evidence="1 2">NL-1719</strain>
    </source>
</reference>
<proteinExistence type="predicted"/>